<dbReference type="EMBL" id="JAINDJ010000002">
    <property type="protein sequence ID" value="KAG9457054.1"/>
    <property type="molecule type" value="Genomic_DNA"/>
</dbReference>
<keyword evidence="5 6" id="KW-0472">Membrane</keyword>
<feature type="transmembrane region" description="Helical" evidence="6">
    <location>
        <begin position="531"/>
        <end position="549"/>
    </location>
</feature>
<comment type="similarity">
    <text evidence="2">Belongs to the major facilitator superfamily. Proton-dependent oligopeptide transporter (POT/PTR) (TC 2.A.17) family.</text>
</comment>
<dbReference type="PROSITE" id="PS01022">
    <property type="entry name" value="PTR2_1"/>
    <property type="match status" value="1"/>
</dbReference>
<evidence type="ECO:0000313" key="8">
    <source>
        <dbReference type="Proteomes" id="UP000825729"/>
    </source>
</evidence>
<dbReference type="Gene3D" id="1.20.1250.20">
    <property type="entry name" value="MFS general substrate transporter like domains"/>
    <property type="match status" value="1"/>
</dbReference>
<dbReference type="PANTHER" id="PTHR11654">
    <property type="entry name" value="OLIGOPEPTIDE TRANSPORTER-RELATED"/>
    <property type="match status" value="1"/>
</dbReference>
<dbReference type="Proteomes" id="UP000825729">
    <property type="component" value="Unassembled WGS sequence"/>
</dbReference>
<dbReference type="AlphaFoldDB" id="A0AAV7F8Q9"/>
<feature type="transmembrane region" description="Helical" evidence="6">
    <location>
        <begin position="406"/>
        <end position="427"/>
    </location>
</feature>
<reference evidence="7 8" key="1">
    <citation type="submission" date="2021-07" db="EMBL/GenBank/DDBJ databases">
        <title>The Aristolochia fimbriata genome: insights into angiosperm evolution, floral development and chemical biosynthesis.</title>
        <authorList>
            <person name="Jiao Y."/>
        </authorList>
    </citation>
    <scope>NUCLEOTIDE SEQUENCE [LARGE SCALE GENOMIC DNA]</scope>
    <source>
        <strain evidence="7">IBCAS-2021</strain>
        <tissue evidence="7">Leaf</tissue>
    </source>
</reference>
<evidence type="ECO:0000256" key="4">
    <source>
        <dbReference type="ARBA" id="ARBA00022989"/>
    </source>
</evidence>
<evidence type="ECO:0000256" key="1">
    <source>
        <dbReference type="ARBA" id="ARBA00004141"/>
    </source>
</evidence>
<feature type="transmembrane region" description="Helical" evidence="6">
    <location>
        <begin position="491"/>
        <end position="511"/>
    </location>
</feature>
<dbReference type="SUPFAM" id="SSF103473">
    <property type="entry name" value="MFS general substrate transporter"/>
    <property type="match status" value="1"/>
</dbReference>
<gene>
    <name evidence="7" type="ORF">H6P81_001562</name>
</gene>
<keyword evidence="8" id="KW-1185">Reference proteome</keyword>
<proteinExistence type="inferred from homology"/>
<dbReference type="GO" id="GO:0022857">
    <property type="term" value="F:transmembrane transporter activity"/>
    <property type="evidence" value="ECO:0007669"/>
    <property type="project" value="InterPro"/>
</dbReference>
<dbReference type="GO" id="GO:0006857">
    <property type="term" value="P:oligopeptide transport"/>
    <property type="evidence" value="ECO:0007669"/>
    <property type="project" value="InterPro"/>
</dbReference>
<keyword evidence="3 6" id="KW-0812">Transmembrane</keyword>
<evidence type="ECO:0000256" key="3">
    <source>
        <dbReference type="ARBA" id="ARBA00022692"/>
    </source>
</evidence>
<accession>A0AAV7F8Q9</accession>
<feature type="transmembrane region" description="Helical" evidence="6">
    <location>
        <begin position="211"/>
        <end position="231"/>
    </location>
</feature>
<feature type="transmembrane region" description="Helical" evidence="6">
    <location>
        <begin position="85"/>
        <end position="103"/>
    </location>
</feature>
<evidence type="ECO:0000256" key="5">
    <source>
        <dbReference type="ARBA" id="ARBA00023136"/>
    </source>
</evidence>
<evidence type="ECO:0000256" key="2">
    <source>
        <dbReference type="ARBA" id="ARBA00005982"/>
    </source>
</evidence>
<comment type="caution">
    <text evidence="7">The sequence shown here is derived from an EMBL/GenBank/DDBJ whole genome shotgun (WGS) entry which is preliminary data.</text>
</comment>
<dbReference type="InterPro" id="IPR000109">
    <property type="entry name" value="POT_fam"/>
</dbReference>
<evidence type="ECO:0008006" key="9">
    <source>
        <dbReference type="Google" id="ProtNLM"/>
    </source>
</evidence>
<dbReference type="Pfam" id="PF00854">
    <property type="entry name" value="PTR2"/>
    <property type="match status" value="1"/>
</dbReference>
<organism evidence="7 8">
    <name type="scientific">Aristolochia fimbriata</name>
    <name type="common">White veined hardy Dutchman's pipe vine</name>
    <dbReference type="NCBI Taxonomy" id="158543"/>
    <lineage>
        <taxon>Eukaryota</taxon>
        <taxon>Viridiplantae</taxon>
        <taxon>Streptophyta</taxon>
        <taxon>Embryophyta</taxon>
        <taxon>Tracheophyta</taxon>
        <taxon>Spermatophyta</taxon>
        <taxon>Magnoliopsida</taxon>
        <taxon>Magnoliidae</taxon>
        <taxon>Piperales</taxon>
        <taxon>Aristolochiaceae</taxon>
        <taxon>Aristolochia</taxon>
    </lineage>
</organism>
<feature type="transmembrane region" description="Helical" evidence="6">
    <location>
        <begin position="112"/>
        <end position="135"/>
    </location>
</feature>
<feature type="transmembrane region" description="Helical" evidence="6">
    <location>
        <begin position="371"/>
        <end position="394"/>
    </location>
</feature>
<evidence type="ECO:0000313" key="7">
    <source>
        <dbReference type="EMBL" id="KAG9457054.1"/>
    </source>
</evidence>
<keyword evidence="4 6" id="KW-1133">Transmembrane helix</keyword>
<dbReference type="InterPro" id="IPR018456">
    <property type="entry name" value="PTR2_symporter_CS"/>
</dbReference>
<feature type="transmembrane region" description="Helical" evidence="6">
    <location>
        <begin position="447"/>
        <end position="471"/>
    </location>
</feature>
<dbReference type="GO" id="GO:0016020">
    <property type="term" value="C:membrane"/>
    <property type="evidence" value="ECO:0007669"/>
    <property type="project" value="UniProtKB-SubCell"/>
</dbReference>
<feature type="transmembrane region" description="Helical" evidence="6">
    <location>
        <begin position="141"/>
        <end position="161"/>
    </location>
</feature>
<sequence>METSAILIDSFEDMRKSESYFADENGDEANDLKQENVFKGGWSSAIYIMVSEIAERFALFGISSNLVLYLSNELHESLVHAAETYYSYLGFSAVLPLLGAFIADSYIGRYKAIIYSSFIYILGLIWLTVSVGFVPTTYKRLSFFLSLYVVVLGQAGFRPCIQAFAADQFNEENEKERRAKDSFFNWWFFGIMGGASAAAIIVSYVQEAMNWWIGFCIIAISMILAFFVFLAGTKLYKRPVPGGSPWTSVFQVFVAAARKRHISSTNIIVGHVTIKDEPLGMNSLSHTDQFKFLDKATIIDEIDKSSEVKNPWRLCSVTQVEEVKMLIRVLPVWFSTLMFFVVIVQPASFFVKQSATLNRDIFSITLTPVSFVVSVGLFAIISVPLYDWFFVPLARRITNNPSGITVLQRIGTGLVVSIINMVVAALVEARRLRVAKEHGLADMPKAQVPMTVMWLLPQCILLGVSDIFGVVGTQQFFYDQIPDGMKSIGSAAFLTAMGMGSFLSHVIVSMVAKLYPHWLMDNLNASRLDNFYCLLAWMSLLWLGFFFLASRAYVYKKPAGASATIH</sequence>
<name>A0AAV7F8Q9_ARIFI</name>
<feature type="transmembrane region" description="Helical" evidence="6">
    <location>
        <begin position="182"/>
        <end position="205"/>
    </location>
</feature>
<feature type="transmembrane region" description="Helical" evidence="6">
    <location>
        <begin position="332"/>
        <end position="351"/>
    </location>
</feature>
<evidence type="ECO:0000256" key="6">
    <source>
        <dbReference type="SAM" id="Phobius"/>
    </source>
</evidence>
<protein>
    <recommendedName>
        <fullName evidence="9">NPF family transporter</fullName>
    </recommendedName>
</protein>
<comment type="subcellular location">
    <subcellularLocation>
        <location evidence="1">Membrane</location>
        <topology evidence="1">Multi-pass membrane protein</topology>
    </subcellularLocation>
</comment>
<dbReference type="InterPro" id="IPR036259">
    <property type="entry name" value="MFS_trans_sf"/>
</dbReference>